<accession>W9V8Q6</accession>
<evidence type="ECO:0000313" key="7">
    <source>
        <dbReference type="EMBL" id="EXJ15978.1"/>
    </source>
</evidence>
<comment type="caution">
    <text evidence="7">The sequence shown here is derived from an EMBL/GenBank/DDBJ whole genome shotgun (WGS) entry which is preliminary data.</text>
</comment>
<proteinExistence type="predicted"/>
<organism evidence="7 8">
    <name type="scientific">Imhoffiella purpurea</name>
    <dbReference type="NCBI Taxonomy" id="1249627"/>
    <lineage>
        <taxon>Bacteria</taxon>
        <taxon>Pseudomonadati</taxon>
        <taxon>Pseudomonadota</taxon>
        <taxon>Gammaproteobacteria</taxon>
        <taxon>Chromatiales</taxon>
        <taxon>Chromatiaceae</taxon>
        <taxon>Imhoffiella</taxon>
    </lineage>
</organism>
<keyword evidence="4" id="KW-0677">Repeat</keyword>
<dbReference type="InterPro" id="IPR051939">
    <property type="entry name" value="Glycosyltr_41/O-GlcNAc_trsf"/>
</dbReference>
<dbReference type="STRING" id="1249627.D779_0726"/>
<evidence type="ECO:0000256" key="2">
    <source>
        <dbReference type="ARBA" id="ARBA00022676"/>
    </source>
</evidence>
<keyword evidence="3" id="KW-0808">Transferase</keyword>
<dbReference type="PANTHER" id="PTHR44835:SF1">
    <property type="entry name" value="PROTEIN O-GLCNAC TRANSFERASE"/>
    <property type="match status" value="1"/>
</dbReference>
<evidence type="ECO:0000256" key="1">
    <source>
        <dbReference type="ARBA" id="ARBA00004922"/>
    </source>
</evidence>
<dbReference type="Gene3D" id="3.40.50.2000">
    <property type="entry name" value="Glycogen Phosphorylase B"/>
    <property type="match status" value="1"/>
</dbReference>
<dbReference type="Proteomes" id="UP000019460">
    <property type="component" value="Unassembled WGS sequence"/>
</dbReference>
<dbReference type="eggNOG" id="COG3914">
    <property type="taxonomic scope" value="Bacteria"/>
</dbReference>
<protein>
    <submittedName>
        <fullName evidence="7">TPR domain protein, putative component of TonB system</fullName>
    </submittedName>
</protein>
<sequence>MILKWRTFNDDSFRERVRQGFSGFGIAVERVELRGPSFHVDLLEEYGDIDIALDPFPFSGGLTSCEALWMGVPVVTWPRSRLVSRQTFAFLSIIGLPELAAENADDYVRIAAELAGDRDRLTSLRQTMCERMRSSPLMDAPGFTRQLEDTMIGLYRRLEAESH</sequence>
<dbReference type="PANTHER" id="PTHR44835">
    <property type="entry name" value="UDP-N-ACETYLGLUCOSAMINE--PEPTIDE N-ACETYLGLUCOSAMINYLTRANSFERASE SPINDLY-RELATED"/>
    <property type="match status" value="1"/>
</dbReference>
<dbReference type="AlphaFoldDB" id="W9V8Q6"/>
<feature type="domain" description="O-GlcNAc transferase C-terminal" evidence="6">
    <location>
        <begin position="50"/>
        <end position="146"/>
    </location>
</feature>
<name>W9V8Q6_9GAMM</name>
<dbReference type="Pfam" id="PF13844">
    <property type="entry name" value="Glyco_transf_41"/>
    <property type="match status" value="1"/>
</dbReference>
<keyword evidence="8" id="KW-1185">Reference proteome</keyword>
<evidence type="ECO:0000256" key="4">
    <source>
        <dbReference type="ARBA" id="ARBA00022737"/>
    </source>
</evidence>
<keyword evidence="2" id="KW-0328">Glycosyltransferase</keyword>
<evidence type="ECO:0000313" key="8">
    <source>
        <dbReference type="Proteomes" id="UP000019460"/>
    </source>
</evidence>
<comment type="pathway">
    <text evidence="1">Protein modification; protein glycosylation.</text>
</comment>
<gene>
    <name evidence="7" type="ORF">D779_0726</name>
</gene>
<dbReference type="InterPro" id="IPR029489">
    <property type="entry name" value="OGT/SEC/SPY_C"/>
</dbReference>
<keyword evidence="5" id="KW-0802">TPR repeat</keyword>
<evidence type="ECO:0000256" key="3">
    <source>
        <dbReference type="ARBA" id="ARBA00022679"/>
    </source>
</evidence>
<evidence type="ECO:0000256" key="5">
    <source>
        <dbReference type="ARBA" id="ARBA00022803"/>
    </source>
</evidence>
<reference evidence="7 8" key="1">
    <citation type="submission" date="2012-11" db="EMBL/GenBank/DDBJ databases">
        <title>Genome assembly of Thiorhodococcus sp. AK35.</title>
        <authorList>
            <person name="Nupur N."/>
            <person name="Khatri I."/>
            <person name="Subramanian S."/>
            <person name="Pinnaka A."/>
        </authorList>
    </citation>
    <scope>NUCLEOTIDE SEQUENCE [LARGE SCALE GENOMIC DNA]</scope>
    <source>
        <strain evidence="7 8">AK35</strain>
    </source>
</reference>
<evidence type="ECO:0000259" key="6">
    <source>
        <dbReference type="Pfam" id="PF13844"/>
    </source>
</evidence>
<dbReference type="EMBL" id="AONC01000017">
    <property type="protein sequence ID" value="EXJ15978.1"/>
    <property type="molecule type" value="Genomic_DNA"/>
</dbReference>
<dbReference type="GO" id="GO:0016757">
    <property type="term" value="F:glycosyltransferase activity"/>
    <property type="evidence" value="ECO:0007669"/>
    <property type="project" value="UniProtKB-KW"/>
</dbReference>